<dbReference type="InterPro" id="IPR026816">
    <property type="entry name" value="Flavodoxin_dom"/>
</dbReference>
<proteinExistence type="predicted"/>
<dbReference type="AlphaFoldDB" id="A0A0D1AIR5"/>
<comment type="caution">
    <text evidence="3">The sequence shown here is derived from an EMBL/GenBank/DDBJ whole genome shotgun (WGS) entry which is preliminary data.</text>
</comment>
<organism evidence="3 4">
    <name type="scientific">Clostridium botulinum B2 450</name>
    <dbReference type="NCBI Taxonomy" id="1379739"/>
    <lineage>
        <taxon>Bacteria</taxon>
        <taxon>Bacillati</taxon>
        <taxon>Bacillota</taxon>
        <taxon>Clostridia</taxon>
        <taxon>Eubacteriales</taxon>
        <taxon>Clostridiaceae</taxon>
        <taxon>Clostridium</taxon>
    </lineage>
</organism>
<reference evidence="3 4" key="1">
    <citation type="submission" date="2014-06" db="EMBL/GenBank/DDBJ databases">
        <title>Genome characterization of distinct group I Clostridium botulinum lineages.</title>
        <authorList>
            <person name="Giordani F."/>
            <person name="Anselmo A."/>
            <person name="Fillo S."/>
            <person name="Palozzi A.M."/>
            <person name="Fortunato A."/>
            <person name="Gentile B."/>
            <person name="Ciammaruconi A."/>
            <person name="Anniballi F."/>
            <person name="De Medici D."/>
            <person name="Lista F."/>
        </authorList>
    </citation>
    <scope>NUCLEOTIDE SEQUENCE [LARGE SCALE GENOMIC DNA]</scope>
    <source>
        <strain evidence="3 4">B2 450</strain>
    </source>
</reference>
<dbReference type="OrthoDB" id="1907521at2"/>
<dbReference type="Proteomes" id="UP000032250">
    <property type="component" value="Unassembled WGS sequence"/>
</dbReference>
<protein>
    <submittedName>
        <fullName evidence="3">Flavodoxin</fullName>
    </submittedName>
</protein>
<dbReference type="Pfam" id="PF12724">
    <property type="entry name" value="Flavodoxin_5"/>
    <property type="match status" value="1"/>
</dbReference>
<dbReference type="InterPro" id="IPR029039">
    <property type="entry name" value="Flavoprotein-like_sf"/>
</dbReference>
<feature type="domain" description="Flavodoxin-like" evidence="2">
    <location>
        <begin position="55"/>
        <end position="185"/>
    </location>
</feature>
<dbReference type="Gene3D" id="3.40.50.360">
    <property type="match status" value="1"/>
</dbReference>
<dbReference type="PATRIC" id="fig|1379739.3.peg.1368"/>
<keyword evidence="1" id="KW-1133">Transmembrane helix</keyword>
<name>A0A0D1AIR5_CLOBO</name>
<dbReference type="InterPro" id="IPR008254">
    <property type="entry name" value="Flavodoxin/NO_synth"/>
</dbReference>
<dbReference type="GO" id="GO:0010181">
    <property type="term" value="F:FMN binding"/>
    <property type="evidence" value="ECO:0007669"/>
    <property type="project" value="InterPro"/>
</dbReference>
<keyword evidence="1" id="KW-0472">Membrane</keyword>
<evidence type="ECO:0000259" key="2">
    <source>
        <dbReference type="PROSITE" id="PS50902"/>
    </source>
</evidence>
<keyword evidence="1" id="KW-0812">Transmembrane</keyword>
<sequence>MKKGFKIMKRVFLSFIVLLISVMLLFSWFIKGNSKDYGENSKVLKSDKVSNKKALVVYQPSKSKLTKKIAEQIARGIKDEGYEITINYPGKHMAEDISQYSIIVFGSPVYVGETSSTLADYMKSIKDFSNKKILLFATGAQLENNELDKMEQNLSKIKATEKVGFKKGIDDESKAYEIGKKIAGE</sequence>
<dbReference type="EMBL" id="JXSU01000007">
    <property type="protein sequence ID" value="KIS23009.1"/>
    <property type="molecule type" value="Genomic_DNA"/>
</dbReference>
<evidence type="ECO:0000313" key="4">
    <source>
        <dbReference type="Proteomes" id="UP000032250"/>
    </source>
</evidence>
<dbReference type="PROSITE" id="PS50902">
    <property type="entry name" value="FLAVODOXIN_LIKE"/>
    <property type="match status" value="1"/>
</dbReference>
<evidence type="ECO:0000313" key="3">
    <source>
        <dbReference type="EMBL" id="KIS23009.1"/>
    </source>
</evidence>
<gene>
    <name evidence="3" type="ORF">N495_05230</name>
</gene>
<dbReference type="HOGENOM" id="CLU_125361_0_0_9"/>
<dbReference type="SUPFAM" id="SSF52218">
    <property type="entry name" value="Flavoproteins"/>
    <property type="match status" value="1"/>
</dbReference>
<dbReference type="GO" id="GO:0016651">
    <property type="term" value="F:oxidoreductase activity, acting on NAD(P)H"/>
    <property type="evidence" value="ECO:0007669"/>
    <property type="project" value="UniProtKB-ARBA"/>
</dbReference>
<evidence type="ECO:0000256" key="1">
    <source>
        <dbReference type="SAM" id="Phobius"/>
    </source>
</evidence>
<feature type="transmembrane region" description="Helical" evidence="1">
    <location>
        <begin position="12"/>
        <end position="30"/>
    </location>
</feature>
<dbReference type="RefSeq" id="WP_003489378.1">
    <property type="nucleotide sequence ID" value="NZ_JXSU01000007.1"/>
</dbReference>
<accession>A0A0D1AIR5</accession>